<name>A0A328TS78_9BACL</name>
<feature type="transmembrane region" description="Helical" evidence="1">
    <location>
        <begin position="70"/>
        <end position="92"/>
    </location>
</feature>
<dbReference type="RefSeq" id="WP_112885560.1">
    <property type="nucleotide sequence ID" value="NZ_QLUW01000007.1"/>
</dbReference>
<feature type="transmembrane region" description="Helical" evidence="1">
    <location>
        <begin position="12"/>
        <end position="31"/>
    </location>
</feature>
<proteinExistence type="predicted"/>
<dbReference type="AlphaFoldDB" id="A0A328TS78"/>
<evidence type="ECO:0000313" key="3">
    <source>
        <dbReference type="Proteomes" id="UP000249260"/>
    </source>
</evidence>
<feature type="transmembrane region" description="Helical" evidence="1">
    <location>
        <begin position="140"/>
        <end position="157"/>
    </location>
</feature>
<keyword evidence="1" id="KW-0812">Transmembrane</keyword>
<organism evidence="2 3">
    <name type="scientific">Paenibacillus montanisoli</name>
    <dbReference type="NCBI Taxonomy" id="2081970"/>
    <lineage>
        <taxon>Bacteria</taxon>
        <taxon>Bacillati</taxon>
        <taxon>Bacillota</taxon>
        <taxon>Bacilli</taxon>
        <taxon>Bacillales</taxon>
        <taxon>Paenibacillaceae</taxon>
        <taxon>Paenibacillus</taxon>
    </lineage>
</organism>
<reference evidence="2 3" key="1">
    <citation type="submission" date="2018-06" db="EMBL/GenBank/DDBJ databases">
        <title>Paenibacillus montanisoli sp. nov., isolated from mountain area soil.</title>
        <authorList>
            <person name="Wu M."/>
        </authorList>
    </citation>
    <scope>NUCLEOTIDE SEQUENCE [LARGE SCALE GENOMIC DNA]</scope>
    <source>
        <strain evidence="2 3">RA17</strain>
    </source>
</reference>
<keyword evidence="1" id="KW-1133">Transmembrane helix</keyword>
<dbReference type="Proteomes" id="UP000249260">
    <property type="component" value="Unassembled WGS sequence"/>
</dbReference>
<protein>
    <recommendedName>
        <fullName evidence="4">DUF4386 domain-containing protein</fullName>
    </recommendedName>
</protein>
<evidence type="ECO:0000313" key="2">
    <source>
        <dbReference type="EMBL" id="RAP73419.1"/>
    </source>
</evidence>
<dbReference type="EMBL" id="QLUW01000007">
    <property type="protein sequence ID" value="RAP73419.1"/>
    <property type="molecule type" value="Genomic_DNA"/>
</dbReference>
<comment type="caution">
    <text evidence="2">The sequence shown here is derived from an EMBL/GenBank/DDBJ whole genome shotgun (WGS) entry which is preliminary data.</text>
</comment>
<evidence type="ECO:0000256" key="1">
    <source>
        <dbReference type="SAM" id="Phobius"/>
    </source>
</evidence>
<accession>A0A328TS78</accession>
<gene>
    <name evidence="2" type="ORF">DL346_27335</name>
</gene>
<feature type="transmembrane region" description="Helical" evidence="1">
    <location>
        <begin position="112"/>
        <end position="133"/>
    </location>
</feature>
<evidence type="ECO:0008006" key="4">
    <source>
        <dbReference type="Google" id="ProtNLM"/>
    </source>
</evidence>
<dbReference type="OrthoDB" id="9829044at2"/>
<keyword evidence="1" id="KW-0472">Membrane</keyword>
<keyword evidence="3" id="KW-1185">Reference proteome</keyword>
<sequence>MVDNQALRSFSLVSAVVMVLSFVGMAAYFFLDESARELDVMMLILNSFWIISLISIYLPQAGSLGTFGRFSFIVTAIGLMWFVGYGFAHQFAGPVLEGFQPGIMEFDNLPQPLLDGAYVATAIAGGGFFLYGLSMLFGKVSLWQGILFMVSGAALAVGYAMHIIPLAIVFGFFIPIAVFSMNVKTLKSAKEG</sequence>
<feature type="transmembrane region" description="Helical" evidence="1">
    <location>
        <begin position="37"/>
        <end position="58"/>
    </location>
</feature>